<proteinExistence type="predicted"/>
<reference evidence="1" key="1">
    <citation type="submission" date="2013-07" db="EMBL/GenBank/DDBJ databases">
        <title>The genome of an arbuscular mycorrhizal fungus provides insights into the evolution of the oldest plant symbiosis.</title>
        <authorList>
            <consortium name="DOE Joint Genome Institute"/>
            <person name="Tisserant E."/>
            <person name="Malbreil M."/>
            <person name="Kuo A."/>
            <person name="Kohler A."/>
            <person name="Symeonidi A."/>
            <person name="Balestrini R."/>
            <person name="Charron P."/>
            <person name="Duensing N."/>
            <person name="Frei-dit-Frey N."/>
            <person name="Gianinazzi-Pearson V."/>
            <person name="Gilbert B."/>
            <person name="Handa Y."/>
            <person name="Hijri M."/>
            <person name="Kaul R."/>
            <person name="Kawaguchi M."/>
            <person name="Krajinski F."/>
            <person name="Lammers P."/>
            <person name="Lapierre D."/>
            <person name="Masclaux F.G."/>
            <person name="Murat C."/>
            <person name="Morin E."/>
            <person name="Ndikumana S."/>
            <person name="Pagni M."/>
            <person name="Petitpierre D."/>
            <person name="Requena N."/>
            <person name="Rosikiewicz P."/>
            <person name="Riley R."/>
            <person name="Saito K."/>
            <person name="San Clemente H."/>
            <person name="Shapiro H."/>
            <person name="van Tuinen D."/>
            <person name="Becard G."/>
            <person name="Bonfante P."/>
            <person name="Paszkowski U."/>
            <person name="Shachar-Hill Y."/>
            <person name="Young J.P."/>
            <person name="Sanders I.R."/>
            <person name="Henrissat B."/>
            <person name="Rensing S.A."/>
            <person name="Grigoriev I.V."/>
            <person name="Corradi N."/>
            <person name="Roux C."/>
            <person name="Martin F."/>
        </authorList>
    </citation>
    <scope>NUCLEOTIDE SEQUENCE</scope>
    <source>
        <strain evidence="1">DAOM 197198</strain>
    </source>
</reference>
<evidence type="ECO:0000313" key="1">
    <source>
        <dbReference type="EMBL" id="ESA18623.1"/>
    </source>
</evidence>
<dbReference type="HOGENOM" id="CLU_1366889_0_0_1"/>
<organism evidence="1">
    <name type="scientific">Rhizophagus irregularis (strain DAOM 181602 / DAOM 197198 / MUCL 43194)</name>
    <name type="common">Arbuscular mycorrhizal fungus</name>
    <name type="synonym">Glomus intraradices</name>
    <dbReference type="NCBI Taxonomy" id="747089"/>
    <lineage>
        <taxon>Eukaryota</taxon>
        <taxon>Fungi</taxon>
        <taxon>Fungi incertae sedis</taxon>
        <taxon>Mucoromycota</taxon>
        <taxon>Glomeromycotina</taxon>
        <taxon>Glomeromycetes</taxon>
        <taxon>Glomerales</taxon>
        <taxon>Glomeraceae</taxon>
        <taxon>Rhizophagus</taxon>
    </lineage>
</organism>
<dbReference type="EMBL" id="KI279034">
    <property type="protein sequence ID" value="ESA18623.1"/>
    <property type="molecule type" value="Genomic_DNA"/>
</dbReference>
<dbReference type="AlphaFoldDB" id="U9UJ89"/>
<name>U9UJ89_RHIID</name>
<gene>
    <name evidence="1" type="ORF">GLOINDRAFT_93308</name>
</gene>
<protein>
    <submittedName>
        <fullName evidence="1">Uncharacterized protein</fullName>
    </submittedName>
</protein>
<sequence length="200" mass="23617">MYPASFKDGNFLLRGIIDMNNNTKEIKLYDDESIYENHCTFNVKVTKKNIRIFADEDDEEIEKRDIRISSNERFICLSIKYEKMDDENFEDEKFNDKKDLKDKIIVYSIELGIPIASLDINDDISLYDIMKDIDLTLYPLLLTLFDRSSEIWNSIMKYYWKVCLDGSNFLKEMMISANGVQFAKELKSIILEKDVYLESD</sequence>
<accession>U9UJ89</accession>